<evidence type="ECO:0000313" key="5">
    <source>
        <dbReference type="Proteomes" id="UP000676885"/>
    </source>
</evidence>
<dbReference type="GO" id="GO:0003700">
    <property type="term" value="F:DNA-binding transcription factor activity"/>
    <property type="evidence" value="ECO:0007669"/>
    <property type="project" value="TreeGrafter"/>
</dbReference>
<dbReference type="GO" id="GO:0000976">
    <property type="term" value="F:transcription cis-regulatory region binding"/>
    <property type="evidence" value="ECO:0007669"/>
    <property type="project" value="TreeGrafter"/>
</dbReference>
<dbReference type="KEGG" id="ajg:KKR91_16285"/>
<dbReference type="EMBL" id="CP076022">
    <property type="protein sequence ID" value="QWC09981.1"/>
    <property type="molecule type" value="Genomic_DNA"/>
</dbReference>
<dbReference type="PANTHER" id="PTHR30055">
    <property type="entry name" value="HTH-TYPE TRANSCRIPTIONAL REGULATOR RUTR"/>
    <property type="match status" value="1"/>
</dbReference>
<dbReference type="SUPFAM" id="SSF46689">
    <property type="entry name" value="Homeodomain-like"/>
    <property type="match status" value="1"/>
</dbReference>
<name>A0A975R0Z7_9MICC</name>
<dbReference type="InterPro" id="IPR050109">
    <property type="entry name" value="HTH-type_TetR-like_transc_reg"/>
</dbReference>
<dbReference type="RefSeq" id="WP_210227283.1">
    <property type="nucleotide sequence ID" value="NZ_CP076022.1"/>
</dbReference>
<gene>
    <name evidence="4" type="ORF">KKR91_16285</name>
</gene>
<dbReference type="Pfam" id="PF00440">
    <property type="entry name" value="TetR_N"/>
    <property type="match status" value="1"/>
</dbReference>
<protein>
    <submittedName>
        <fullName evidence="4">TetR/AcrR family transcriptional regulator</fullName>
    </submittedName>
</protein>
<dbReference type="PROSITE" id="PS50977">
    <property type="entry name" value="HTH_TETR_2"/>
    <property type="match status" value="1"/>
</dbReference>
<dbReference type="Gene3D" id="1.10.357.10">
    <property type="entry name" value="Tetracycline Repressor, domain 2"/>
    <property type="match status" value="1"/>
</dbReference>
<dbReference type="InterPro" id="IPR001647">
    <property type="entry name" value="HTH_TetR"/>
</dbReference>
<keyword evidence="5" id="KW-1185">Reference proteome</keyword>
<dbReference type="PANTHER" id="PTHR30055:SF209">
    <property type="entry name" value="POSSIBLE TRANSCRIPTIONAL REGULATORY PROTEIN (PROBABLY TETR-FAMILY)"/>
    <property type="match status" value="1"/>
</dbReference>
<accession>A0A975R0Z7</accession>
<evidence type="ECO:0000256" key="2">
    <source>
        <dbReference type="PROSITE-ProRule" id="PRU00335"/>
    </source>
</evidence>
<proteinExistence type="predicted"/>
<evidence type="ECO:0000256" key="1">
    <source>
        <dbReference type="ARBA" id="ARBA00023125"/>
    </source>
</evidence>
<sequence>MHESGGENQGGGCERLDAARNRRLLLGTALGIVAEQGADALTMDDLARRAGVGKGTVFRRFGSRAGLMQALLDHAQRDFQESYMSGPAPLGPGAPPLERLHAFGMARIQAVEITGELRRAADVAGPGSYRHPVRRLELAHLTMLLSAVPEVRDPELSAYQLEAFLEAGLLLHLHRGAGMSLERIIDGWVGLVSSVVGAAGDDPPRRINV</sequence>
<reference evidence="4 5" key="1">
    <citation type="submission" date="2021-05" db="EMBL/GenBank/DDBJ databases">
        <title>Novel species in genus Arthrobacter.</title>
        <authorList>
            <person name="Zhang G."/>
        </authorList>
    </citation>
    <scope>NUCLEOTIDE SEQUENCE [LARGE SCALE GENOMIC DNA]</scope>
    <source>
        <strain evidence="5">zg-ZUI227</strain>
    </source>
</reference>
<dbReference type="Proteomes" id="UP000676885">
    <property type="component" value="Chromosome"/>
</dbReference>
<organism evidence="4 5">
    <name type="scientific">Arthrobacter jiangjiafuii</name>
    <dbReference type="NCBI Taxonomy" id="2817475"/>
    <lineage>
        <taxon>Bacteria</taxon>
        <taxon>Bacillati</taxon>
        <taxon>Actinomycetota</taxon>
        <taxon>Actinomycetes</taxon>
        <taxon>Micrococcales</taxon>
        <taxon>Micrococcaceae</taxon>
        <taxon>Arthrobacter</taxon>
    </lineage>
</organism>
<evidence type="ECO:0000259" key="3">
    <source>
        <dbReference type="PROSITE" id="PS50977"/>
    </source>
</evidence>
<dbReference type="PRINTS" id="PR00455">
    <property type="entry name" value="HTHTETR"/>
</dbReference>
<keyword evidence="1 2" id="KW-0238">DNA-binding</keyword>
<dbReference type="InterPro" id="IPR009057">
    <property type="entry name" value="Homeodomain-like_sf"/>
</dbReference>
<feature type="DNA-binding region" description="H-T-H motif" evidence="2">
    <location>
        <begin position="42"/>
        <end position="61"/>
    </location>
</feature>
<dbReference type="AlphaFoldDB" id="A0A975R0Z7"/>
<evidence type="ECO:0000313" key="4">
    <source>
        <dbReference type="EMBL" id="QWC09981.1"/>
    </source>
</evidence>
<feature type="domain" description="HTH tetR-type" evidence="3">
    <location>
        <begin position="19"/>
        <end position="79"/>
    </location>
</feature>